<comment type="caution">
    <text evidence="2">The sequence shown here is derived from an EMBL/GenBank/DDBJ whole genome shotgun (WGS) entry which is preliminary data.</text>
</comment>
<evidence type="ECO:0000313" key="3">
    <source>
        <dbReference type="Proteomes" id="UP000294927"/>
    </source>
</evidence>
<accession>A0A4R7USE9</accession>
<reference evidence="2 3" key="1">
    <citation type="submission" date="2019-03" db="EMBL/GenBank/DDBJ databases">
        <title>Genomic Encyclopedia of Archaeal and Bacterial Type Strains, Phase II (KMG-II): from individual species to whole genera.</title>
        <authorList>
            <person name="Goeker M."/>
        </authorList>
    </citation>
    <scope>NUCLEOTIDE SEQUENCE [LARGE SCALE GENOMIC DNA]</scope>
    <source>
        <strain evidence="2 3">DSM 45499</strain>
    </source>
</reference>
<evidence type="ECO:0000313" key="2">
    <source>
        <dbReference type="EMBL" id="TDV38664.1"/>
    </source>
</evidence>
<sequence>MQVGMRKPITRDGVDGTPLPLDEVVEVRPRPGMQIGGCGMPEASPRGKPRPLGGQVRCVPCGQAGQFAKRIDEQGKIR</sequence>
<dbReference type="Proteomes" id="UP000294927">
    <property type="component" value="Unassembled WGS sequence"/>
</dbReference>
<gene>
    <name evidence="2" type="ORF">CLV71_12649</name>
</gene>
<protein>
    <submittedName>
        <fullName evidence="2">Uncharacterized protein</fullName>
    </submittedName>
</protein>
<organism evidence="2 3">
    <name type="scientific">Actinophytocola oryzae</name>
    <dbReference type="NCBI Taxonomy" id="502181"/>
    <lineage>
        <taxon>Bacteria</taxon>
        <taxon>Bacillati</taxon>
        <taxon>Actinomycetota</taxon>
        <taxon>Actinomycetes</taxon>
        <taxon>Pseudonocardiales</taxon>
        <taxon>Pseudonocardiaceae</taxon>
    </lineage>
</organism>
<feature type="region of interest" description="Disordered" evidence="1">
    <location>
        <begin position="1"/>
        <end position="51"/>
    </location>
</feature>
<evidence type="ECO:0000256" key="1">
    <source>
        <dbReference type="SAM" id="MobiDB-lite"/>
    </source>
</evidence>
<keyword evidence="3" id="KW-1185">Reference proteome</keyword>
<name>A0A4R7USE9_9PSEU</name>
<proteinExistence type="predicted"/>
<dbReference type="EMBL" id="SOCP01000026">
    <property type="protein sequence ID" value="TDV38664.1"/>
    <property type="molecule type" value="Genomic_DNA"/>
</dbReference>
<dbReference type="AlphaFoldDB" id="A0A4R7USE9"/>